<reference evidence="1 2" key="1">
    <citation type="submission" date="2020-08" db="EMBL/GenBank/DDBJ databases">
        <title>Genomic Encyclopedia of Type Strains, Phase IV (KMG-IV): sequencing the most valuable type-strain genomes for metagenomic binning, comparative biology and taxonomic classification.</title>
        <authorList>
            <person name="Goeker M."/>
        </authorList>
    </citation>
    <scope>NUCLEOTIDE SEQUENCE [LARGE SCALE GENOMIC DNA]</scope>
    <source>
        <strain evidence="1 2">DSM 18233</strain>
    </source>
</reference>
<keyword evidence="2" id="KW-1185">Reference proteome</keyword>
<gene>
    <name evidence="1" type="ORF">HNQ50_002474</name>
</gene>
<comment type="caution">
    <text evidence="1">The sequence shown here is derived from an EMBL/GenBank/DDBJ whole genome shotgun (WGS) entry which is preliminary data.</text>
</comment>
<evidence type="ECO:0000313" key="1">
    <source>
        <dbReference type="EMBL" id="MBB5191744.1"/>
    </source>
</evidence>
<protein>
    <submittedName>
        <fullName evidence="1">Uncharacterized protein</fullName>
    </submittedName>
</protein>
<dbReference type="SUPFAM" id="SSF69047">
    <property type="entry name" value="Hypothetical protein YjbJ"/>
    <property type="match status" value="1"/>
</dbReference>
<dbReference type="Proteomes" id="UP000543030">
    <property type="component" value="Unassembled WGS sequence"/>
</dbReference>
<proteinExistence type="predicted"/>
<dbReference type="AlphaFoldDB" id="A0A840RGN4"/>
<accession>A0A840RGN4</accession>
<organism evidence="1 2">
    <name type="scientific">Silvimonas terrae</name>
    <dbReference type="NCBI Taxonomy" id="300266"/>
    <lineage>
        <taxon>Bacteria</taxon>
        <taxon>Pseudomonadati</taxon>
        <taxon>Pseudomonadota</taxon>
        <taxon>Betaproteobacteria</taxon>
        <taxon>Neisseriales</taxon>
        <taxon>Chitinibacteraceae</taxon>
        <taxon>Silvimonas</taxon>
    </lineage>
</organism>
<sequence length="142" mass="16565">MNWQLIAKRWSWLGGCVEMGWYRPKDKARRKTAGRHNELSRNLQQNYGMSPNEAEGEISQFEHKYARRQWLKRRHKSEDPRRSVTVYRVRFWDINTSHSVLSEGFVTLIAAHNAHARVDISTGVEVNAADVRNGRYFPPAGL</sequence>
<evidence type="ECO:0000313" key="2">
    <source>
        <dbReference type="Proteomes" id="UP000543030"/>
    </source>
</evidence>
<dbReference type="InterPro" id="IPR036629">
    <property type="entry name" value="YjbJ_sf"/>
</dbReference>
<dbReference type="Gene3D" id="1.10.1470.10">
    <property type="entry name" value="YjbJ"/>
    <property type="match status" value="1"/>
</dbReference>
<name>A0A840RGN4_9NEIS</name>
<dbReference type="EMBL" id="JACHHN010000004">
    <property type="protein sequence ID" value="MBB5191744.1"/>
    <property type="molecule type" value="Genomic_DNA"/>
</dbReference>
<dbReference type="RefSeq" id="WP_184101035.1">
    <property type="nucleotide sequence ID" value="NZ_JACHHN010000004.1"/>
</dbReference>